<protein>
    <recommendedName>
        <fullName evidence="3">DUF3892 domain-containing protein</fullName>
    </recommendedName>
</protein>
<evidence type="ECO:0000313" key="2">
    <source>
        <dbReference type="Proteomes" id="UP000007490"/>
    </source>
</evidence>
<dbReference type="RefSeq" id="WP_013645094.1">
    <property type="nucleotide sequence ID" value="NC_015216.1"/>
</dbReference>
<organism evidence="1 2">
    <name type="scientific">Methanobacterium lacus (strain AL-21)</name>
    <dbReference type="NCBI Taxonomy" id="877455"/>
    <lineage>
        <taxon>Archaea</taxon>
        <taxon>Methanobacteriati</taxon>
        <taxon>Methanobacteriota</taxon>
        <taxon>Methanomada group</taxon>
        <taxon>Methanobacteria</taxon>
        <taxon>Methanobacteriales</taxon>
        <taxon>Methanobacteriaceae</taxon>
        <taxon>Methanobacterium</taxon>
    </lineage>
</organism>
<reference evidence="2" key="1">
    <citation type="submission" date="2011-02" db="EMBL/GenBank/DDBJ databases">
        <title>Complete sequence of Methanobacterium sp. AL-21.</title>
        <authorList>
            <consortium name="US DOE Joint Genome Institute"/>
            <person name="Lucas S."/>
            <person name="Copeland A."/>
            <person name="Lapidus A."/>
            <person name="Cheng J.-F."/>
            <person name="Goodwin L."/>
            <person name="Pitluck S."/>
            <person name="Chertkov O."/>
            <person name="Detter J.C."/>
            <person name="Han C."/>
            <person name="Tapia R."/>
            <person name="Land M."/>
            <person name="Hauser L."/>
            <person name="Kyrpides N."/>
            <person name="Ivanova N."/>
            <person name="Mikhailova N."/>
            <person name="Pagani I."/>
            <person name="Cadillo-Quiroz H."/>
            <person name="Imachi H."/>
            <person name="Zinder S."/>
            <person name="Liu W."/>
            <person name="Woyke T."/>
        </authorList>
    </citation>
    <scope>NUCLEOTIDE SEQUENCE [LARGE SCALE GENOMIC DNA]</scope>
    <source>
        <strain evidence="2">AL-21</strain>
    </source>
</reference>
<evidence type="ECO:0000313" key="1">
    <source>
        <dbReference type="EMBL" id="ADZ09743.1"/>
    </source>
</evidence>
<dbReference type="Pfam" id="PF13031">
    <property type="entry name" value="DUF3892"/>
    <property type="match status" value="1"/>
</dbReference>
<dbReference type="HOGENOM" id="CLU_177701_0_0_2"/>
<keyword evidence="2" id="KW-1185">Reference proteome</keyword>
<accession>F0T8J2</accession>
<dbReference type="eggNOG" id="arCOG11555">
    <property type="taxonomic scope" value="Archaea"/>
</dbReference>
<evidence type="ECO:0008006" key="3">
    <source>
        <dbReference type="Google" id="ProtNLM"/>
    </source>
</evidence>
<dbReference type="KEGG" id="mel:Metbo_1512"/>
<dbReference type="GeneID" id="10277963"/>
<gene>
    <name evidence="1" type="ordered locus">Metbo_1512</name>
</gene>
<dbReference type="OrthoDB" id="377289at2157"/>
<name>F0T8J2_METLA</name>
<dbReference type="AlphaFoldDB" id="F0T8J2"/>
<sequence length="99" mass="11376">MEIDRINYWISEVCIKDGHIHSVRLYRDSELAYGLDQTWTVQQVIDTINKGYNINTIVNVKGRWVSGARVKIMTIGGTSYITTERDESAPDNLENLPKF</sequence>
<dbReference type="InterPro" id="IPR024997">
    <property type="entry name" value="DUF3892"/>
</dbReference>
<proteinExistence type="predicted"/>
<dbReference type="EMBL" id="CP002551">
    <property type="protein sequence ID" value="ADZ09743.1"/>
    <property type="molecule type" value="Genomic_DNA"/>
</dbReference>
<dbReference type="Proteomes" id="UP000007490">
    <property type="component" value="Chromosome"/>
</dbReference>
<reference evidence="1 2" key="2">
    <citation type="journal article" date="2014" name="Int. J. Syst. Evol. Microbiol.">
        <title>Methanobacterium paludis sp. nov. and a novel strain of Methanobacterium lacus isolated from northern peatlands.</title>
        <authorList>
            <person name="Cadillo-Quiroz H."/>
            <person name="Brauer S.L."/>
            <person name="Goodson N."/>
            <person name="Yavitt J.B."/>
            <person name="Zinder S.H."/>
        </authorList>
    </citation>
    <scope>NUCLEOTIDE SEQUENCE [LARGE SCALE GENOMIC DNA]</scope>
    <source>
        <strain evidence="1 2">AL-21</strain>
    </source>
</reference>